<dbReference type="AlphaFoldDB" id="A0A9P6LSU4"/>
<protein>
    <recommendedName>
        <fullName evidence="3">HEAT repeat domain-containing protein</fullName>
    </recommendedName>
</protein>
<dbReference type="InterPro" id="IPR016024">
    <property type="entry name" value="ARM-type_fold"/>
</dbReference>
<feature type="non-terminal residue" evidence="1">
    <location>
        <position position="700"/>
    </location>
</feature>
<dbReference type="Gene3D" id="1.25.10.10">
    <property type="entry name" value="Leucine-rich Repeat Variant"/>
    <property type="match status" value="1"/>
</dbReference>
<comment type="caution">
    <text evidence="1">The sequence shown here is derived from an EMBL/GenBank/DDBJ whole genome shotgun (WGS) entry which is preliminary data.</text>
</comment>
<sequence length="700" mass="77708">MATTSPNEQYVQEFRLHLTANDHIPPSAHGAVAIPARKDTKTEDHVVLLSDIQLVYNSTNHILNDGTTVPFVKDDRNQELIPLRIKYYPGVVLEVVADKGQGVGADKMLTTNLSSGSVQEVGNSFLSHGHGVEIAATAADSLSQHKDEHSDTTASTLEAPSPLLTIIRDYGSCFNDMLSSQTPKATSIRNIMVNLLHTMQQEISDNRTFHDRFQGIRQQVGDLRQQTQYDMQHTIEKSIVKSQEEVLILQQRTIDRLVTIQDSAQDIATCAFLAQKHPIPRLFVVLPKPEATQYYSSRPSQENFLLFFICECSSKGGTEGATTVPPRIHFARHKGYDLGVGKAFFDDYGDYVQAIIYILKNGINAPGINIPSMSYLTLADGIDELQESLDLESVSIQSLMDVTSRANLDWNKSAAGDKDRAALNIIETTDLRPLVKYLKGYEGHDQHMGYGLGNLRQYFTPDDDVKWVCDDHYPEDHREIIEEQRELDIVREDLEDPLEEAGPLPETGKHLINVDQAILRDLRDPSWMVREKAVIALNVPAPLSEEALRVLVERAIQDYPLSVSETAIRVLGEQAKLSDMALRELTRITQNSIHITGVVFEVLNAIARSDSGIQRLIELLQDQDSDIRKTVVRVLGEQSGTSQAALEALAGAVRDKNADVSEAATKVLEIQATLPEAAIRTLTEESAQACYNALADPDED</sequence>
<dbReference type="Pfam" id="PF13646">
    <property type="entry name" value="HEAT_2"/>
    <property type="match status" value="1"/>
</dbReference>
<organism evidence="1 2">
    <name type="scientific">Modicella reniformis</name>
    <dbReference type="NCBI Taxonomy" id="1440133"/>
    <lineage>
        <taxon>Eukaryota</taxon>
        <taxon>Fungi</taxon>
        <taxon>Fungi incertae sedis</taxon>
        <taxon>Mucoromycota</taxon>
        <taxon>Mortierellomycotina</taxon>
        <taxon>Mortierellomycetes</taxon>
        <taxon>Mortierellales</taxon>
        <taxon>Mortierellaceae</taxon>
        <taxon>Modicella</taxon>
    </lineage>
</organism>
<dbReference type="OrthoDB" id="546350at2759"/>
<dbReference type="InterPro" id="IPR011989">
    <property type="entry name" value="ARM-like"/>
</dbReference>
<evidence type="ECO:0000313" key="1">
    <source>
        <dbReference type="EMBL" id="KAF9931917.1"/>
    </source>
</evidence>
<proteinExistence type="predicted"/>
<name>A0A9P6LSU4_9FUNG</name>
<keyword evidence="2" id="KW-1185">Reference proteome</keyword>
<reference evidence="1" key="1">
    <citation type="journal article" date="2020" name="Fungal Divers.">
        <title>Resolving the Mortierellaceae phylogeny through synthesis of multi-gene phylogenetics and phylogenomics.</title>
        <authorList>
            <person name="Vandepol N."/>
            <person name="Liber J."/>
            <person name="Desiro A."/>
            <person name="Na H."/>
            <person name="Kennedy M."/>
            <person name="Barry K."/>
            <person name="Grigoriev I.V."/>
            <person name="Miller A.N."/>
            <person name="O'Donnell K."/>
            <person name="Stajich J.E."/>
            <person name="Bonito G."/>
        </authorList>
    </citation>
    <scope>NUCLEOTIDE SEQUENCE</scope>
    <source>
        <strain evidence="1">MES-2147</strain>
    </source>
</reference>
<accession>A0A9P6LSU4</accession>
<gene>
    <name evidence="1" type="ORF">BGZ65_004670</name>
</gene>
<evidence type="ECO:0000313" key="2">
    <source>
        <dbReference type="Proteomes" id="UP000749646"/>
    </source>
</evidence>
<dbReference type="EMBL" id="JAAAHW010010026">
    <property type="protein sequence ID" value="KAF9931917.1"/>
    <property type="molecule type" value="Genomic_DNA"/>
</dbReference>
<dbReference type="SUPFAM" id="SSF48371">
    <property type="entry name" value="ARM repeat"/>
    <property type="match status" value="1"/>
</dbReference>
<evidence type="ECO:0008006" key="3">
    <source>
        <dbReference type="Google" id="ProtNLM"/>
    </source>
</evidence>
<dbReference type="Proteomes" id="UP000749646">
    <property type="component" value="Unassembled WGS sequence"/>
</dbReference>